<protein>
    <submittedName>
        <fullName evidence="2">Uncharacterized protein</fullName>
    </submittedName>
</protein>
<feature type="transmembrane region" description="Helical" evidence="1">
    <location>
        <begin position="108"/>
        <end position="126"/>
    </location>
</feature>
<dbReference type="AlphaFoldDB" id="K2AWG9"/>
<gene>
    <name evidence="2" type="ORF">ACD_49C00067G0032</name>
</gene>
<proteinExistence type="predicted"/>
<organism evidence="2">
    <name type="scientific">uncultured bacterium</name>
    <name type="common">gcode 4</name>
    <dbReference type="NCBI Taxonomy" id="1234023"/>
    <lineage>
        <taxon>Bacteria</taxon>
        <taxon>environmental samples</taxon>
    </lineage>
</organism>
<dbReference type="EMBL" id="AMFJ01021653">
    <property type="protein sequence ID" value="EKD66046.1"/>
    <property type="molecule type" value="Genomic_DNA"/>
</dbReference>
<comment type="caution">
    <text evidence="2">The sequence shown here is derived from an EMBL/GenBank/DDBJ whole genome shotgun (WGS) entry which is preliminary data.</text>
</comment>
<feature type="transmembrane region" description="Helical" evidence="1">
    <location>
        <begin position="38"/>
        <end position="64"/>
    </location>
</feature>
<feature type="transmembrane region" description="Helical" evidence="1">
    <location>
        <begin position="12"/>
        <end position="32"/>
    </location>
</feature>
<accession>K2AWG9</accession>
<name>K2AWG9_9BACT</name>
<evidence type="ECO:0000256" key="1">
    <source>
        <dbReference type="SAM" id="Phobius"/>
    </source>
</evidence>
<keyword evidence="1" id="KW-1133">Transmembrane helix</keyword>
<keyword evidence="1" id="KW-0472">Membrane</keyword>
<reference evidence="2" key="1">
    <citation type="journal article" date="2012" name="Science">
        <title>Fermentation, hydrogen, and sulfur metabolism in multiple uncultivated bacterial phyla.</title>
        <authorList>
            <person name="Wrighton K.C."/>
            <person name="Thomas B.C."/>
            <person name="Sharon I."/>
            <person name="Miller C.S."/>
            <person name="Castelle C.J."/>
            <person name="VerBerkmoes N.C."/>
            <person name="Wilkins M.J."/>
            <person name="Hettich R.L."/>
            <person name="Lipton M.S."/>
            <person name="Williams K.H."/>
            <person name="Long P.E."/>
            <person name="Banfield J.F."/>
        </authorList>
    </citation>
    <scope>NUCLEOTIDE SEQUENCE [LARGE SCALE GENOMIC DNA]</scope>
</reference>
<keyword evidence="1" id="KW-0812">Transmembrane</keyword>
<sequence>MIKNIKIKIYLLILYIIFSTSLISAILLFFYMNPESNMKVWFTVMTLAIFLLLSSFFTLLIYFFKKIYYRWEMYISNLNSSLRQWIFWAIFIIWNVSFYSTWVFSYKTWFLLFIILFFIELIFQSMKE</sequence>
<feature type="transmembrane region" description="Helical" evidence="1">
    <location>
        <begin position="85"/>
        <end position="102"/>
    </location>
</feature>
<evidence type="ECO:0000313" key="2">
    <source>
        <dbReference type="EMBL" id="EKD66046.1"/>
    </source>
</evidence>